<accession>A0ABU0LE07</accession>
<keyword evidence="1" id="KW-1133">Transmembrane helix</keyword>
<comment type="caution">
    <text evidence="2">The sequence shown here is derived from an EMBL/GenBank/DDBJ whole genome shotgun (WGS) entry which is preliminary data.</text>
</comment>
<feature type="transmembrane region" description="Helical" evidence="1">
    <location>
        <begin position="7"/>
        <end position="28"/>
    </location>
</feature>
<evidence type="ECO:0000313" key="3">
    <source>
        <dbReference type="Proteomes" id="UP001241747"/>
    </source>
</evidence>
<keyword evidence="1" id="KW-0812">Transmembrane</keyword>
<gene>
    <name evidence="2" type="ORF">QOZ94_002168</name>
</gene>
<protein>
    <submittedName>
        <fullName evidence="2">Multicomponent Na+:H+ antiporter subunit G</fullName>
    </submittedName>
</protein>
<evidence type="ECO:0000313" key="2">
    <source>
        <dbReference type="EMBL" id="MDQ0505372.1"/>
    </source>
</evidence>
<proteinExistence type="predicted"/>
<keyword evidence="1" id="KW-0472">Membrane</keyword>
<sequence length="116" mass="11860">MTLVLDIFTVVLVAAGLLFFIVGTVGLLRLPDPLARLHALTKADNIGLGLLVLGLVPQAVVAGGGLEAVKMVAIWLLVQLSSGAVSQLMGDVAYHAAMTADPAAPDRSAHGEEPAP</sequence>
<dbReference type="InterPro" id="IPR005133">
    <property type="entry name" value="PhaG_MnhG_YufB"/>
</dbReference>
<evidence type="ECO:0000256" key="1">
    <source>
        <dbReference type="SAM" id="Phobius"/>
    </source>
</evidence>
<dbReference type="EMBL" id="JAUSVY010000004">
    <property type="protein sequence ID" value="MDQ0505372.1"/>
    <property type="molecule type" value="Genomic_DNA"/>
</dbReference>
<dbReference type="RefSeq" id="WP_237344537.1">
    <property type="nucleotide sequence ID" value="NZ_JABWGX010000004.1"/>
</dbReference>
<name>A0ABU0LE07_XANAG</name>
<dbReference type="PANTHER" id="PTHR34703:SF1">
    <property type="entry name" value="ANTIPORTER SUBUNIT MNHG2-RELATED"/>
    <property type="match status" value="1"/>
</dbReference>
<dbReference type="Proteomes" id="UP001241747">
    <property type="component" value="Unassembled WGS sequence"/>
</dbReference>
<dbReference type="Pfam" id="PF03334">
    <property type="entry name" value="PhaG_MnhG_YufB"/>
    <property type="match status" value="1"/>
</dbReference>
<reference evidence="2 3" key="1">
    <citation type="submission" date="2023-07" db="EMBL/GenBank/DDBJ databases">
        <title>Genomic Encyclopedia of Type Strains, Phase IV (KMG-IV): sequencing the most valuable type-strain genomes for metagenomic binning, comparative biology and taxonomic classification.</title>
        <authorList>
            <person name="Goeker M."/>
        </authorList>
    </citation>
    <scope>NUCLEOTIDE SEQUENCE [LARGE SCALE GENOMIC DNA]</scope>
    <source>
        <strain evidence="2 3">DSM 3770</strain>
    </source>
</reference>
<organism evidence="2 3">
    <name type="scientific">Xanthobacter agilis</name>
    <dbReference type="NCBI Taxonomy" id="47492"/>
    <lineage>
        <taxon>Bacteria</taxon>
        <taxon>Pseudomonadati</taxon>
        <taxon>Pseudomonadota</taxon>
        <taxon>Alphaproteobacteria</taxon>
        <taxon>Hyphomicrobiales</taxon>
        <taxon>Xanthobacteraceae</taxon>
        <taxon>Xanthobacter</taxon>
    </lineage>
</organism>
<feature type="transmembrane region" description="Helical" evidence="1">
    <location>
        <begin position="48"/>
        <end position="78"/>
    </location>
</feature>
<dbReference type="PANTHER" id="PTHR34703">
    <property type="entry name" value="ANTIPORTER SUBUNIT MNHG2-RELATED"/>
    <property type="match status" value="1"/>
</dbReference>
<keyword evidence="3" id="KW-1185">Reference proteome</keyword>